<dbReference type="NCBIfam" id="TIGR01845">
    <property type="entry name" value="outer_NodT"/>
    <property type="match status" value="1"/>
</dbReference>
<dbReference type="PANTHER" id="PTHR30203:SF25">
    <property type="entry name" value="OUTER MEMBRANE PROTEIN-RELATED"/>
    <property type="match status" value="1"/>
</dbReference>
<evidence type="ECO:0000313" key="3">
    <source>
        <dbReference type="EMBL" id="MCB8877859.1"/>
    </source>
</evidence>
<dbReference type="Pfam" id="PF02321">
    <property type="entry name" value="OEP"/>
    <property type="match status" value="2"/>
</dbReference>
<dbReference type="EMBL" id="JAESVB010000018">
    <property type="protein sequence ID" value="MCB8877859.1"/>
    <property type="molecule type" value="Genomic_DNA"/>
</dbReference>
<comment type="subcellular location">
    <subcellularLocation>
        <location evidence="2">Cell membrane</location>
        <topology evidence="2">Lipid-anchor</topology>
    </subcellularLocation>
</comment>
<dbReference type="Proteomes" id="UP000708298">
    <property type="component" value="Unassembled WGS sequence"/>
</dbReference>
<dbReference type="RefSeq" id="WP_227323498.1">
    <property type="nucleotide sequence ID" value="NZ_JAESVB010000018.1"/>
</dbReference>
<name>A0A964E156_9PROT</name>
<reference evidence="3" key="1">
    <citation type="journal article" date="2021" name="Microorganisms">
        <title>Acidisoma silvae sp. nov. and Acidisomacellulosilytica sp. nov., Two Acidophilic Bacteria Isolated from Decaying Wood, Hydrolyzing Cellulose and Producing Poly-3-hydroxybutyrate.</title>
        <authorList>
            <person name="Mieszkin S."/>
            <person name="Pouder E."/>
            <person name="Uroz S."/>
            <person name="Simon-Colin C."/>
            <person name="Alain K."/>
        </authorList>
    </citation>
    <scope>NUCLEOTIDE SEQUENCE</scope>
    <source>
        <strain evidence="3">HW T2.11</strain>
    </source>
</reference>
<proteinExistence type="inferred from homology"/>
<protein>
    <submittedName>
        <fullName evidence="3">Efflux transporter outer membrane subunit</fullName>
    </submittedName>
</protein>
<dbReference type="Gene3D" id="2.20.200.10">
    <property type="entry name" value="Outer membrane efflux proteins (OEP)"/>
    <property type="match status" value="1"/>
</dbReference>
<keyword evidence="4" id="KW-1185">Reference proteome</keyword>
<dbReference type="GO" id="GO:0005886">
    <property type="term" value="C:plasma membrane"/>
    <property type="evidence" value="ECO:0007669"/>
    <property type="project" value="UniProtKB-SubCell"/>
</dbReference>
<gene>
    <name evidence="3" type="ORF">ASILVAE211_21890</name>
</gene>
<keyword evidence="2" id="KW-0472">Membrane</keyword>
<evidence type="ECO:0000313" key="4">
    <source>
        <dbReference type="Proteomes" id="UP000708298"/>
    </source>
</evidence>
<evidence type="ECO:0000256" key="1">
    <source>
        <dbReference type="ARBA" id="ARBA00007613"/>
    </source>
</evidence>
<comment type="similarity">
    <text evidence="1 2">Belongs to the outer membrane factor (OMF) (TC 1.B.17) family.</text>
</comment>
<dbReference type="GO" id="GO:0015562">
    <property type="term" value="F:efflux transmembrane transporter activity"/>
    <property type="evidence" value="ECO:0007669"/>
    <property type="project" value="InterPro"/>
</dbReference>
<keyword evidence="2" id="KW-0449">Lipoprotein</keyword>
<reference evidence="3" key="2">
    <citation type="submission" date="2021-01" db="EMBL/GenBank/DDBJ databases">
        <authorList>
            <person name="Mieszkin S."/>
            <person name="Pouder E."/>
            <person name="Alain K."/>
        </authorList>
    </citation>
    <scope>NUCLEOTIDE SEQUENCE</scope>
    <source>
        <strain evidence="3">HW T2.11</strain>
    </source>
</reference>
<dbReference type="PANTHER" id="PTHR30203">
    <property type="entry name" value="OUTER MEMBRANE CATION EFFLUX PROTEIN"/>
    <property type="match status" value="1"/>
</dbReference>
<sequence length="526" mass="56108">MTTPLPNIAGRHTLRAATGLLLALSACTVGPDWQKPSLSIDLAYNGPVGAVAPSRIAQIAFDPAWWRIFNDPELTSLEERAATSNLDIAIASADFSASQAARRIVAADQYPSSDANASYARERASPNGVLGLLDTTGSQNTATVANGTPEFGPAALPGSSGSSAFDLWQYGFDASWELDLWGRVRREVEAANASVEMSADERRGALVSVQAETASDYFQLRGLQSEIAIAQQNLGLARHSLALTQIRLSNGATTNLDVANAMAQVHAIAATLPPLQQQEAQMVNALSFILGKPPRALTAELATPTPLPPVPPVIPIGFPSELAAQRPDIRAAEAKLHETTAEIGVAVADFYPRITLSGSLDIQALQFGGLDTWASRQYGFGPTISMPLFQGGRLRGTVKLRKVQQKKAAIAYQRTVLQAWREIDDAMTAYNAAQNQRTQLQEAVGQNHIALAAAQSEYAQGAADFLNVLEVQNQMLITQRDLIRATTDTDEALVSLYKALGGGWQTTFPSLRATGAPPKTLSLATD</sequence>
<dbReference type="AlphaFoldDB" id="A0A964E156"/>
<keyword evidence="2" id="KW-1134">Transmembrane beta strand</keyword>
<dbReference type="Gene3D" id="1.20.1600.10">
    <property type="entry name" value="Outer membrane efflux proteins (OEP)"/>
    <property type="match status" value="1"/>
</dbReference>
<keyword evidence="2" id="KW-0812">Transmembrane</keyword>
<dbReference type="SUPFAM" id="SSF56954">
    <property type="entry name" value="Outer membrane efflux proteins (OEP)"/>
    <property type="match status" value="1"/>
</dbReference>
<accession>A0A964E156</accession>
<dbReference type="InterPro" id="IPR003423">
    <property type="entry name" value="OMP_efflux"/>
</dbReference>
<dbReference type="InterPro" id="IPR010131">
    <property type="entry name" value="MdtP/NodT-like"/>
</dbReference>
<evidence type="ECO:0000256" key="2">
    <source>
        <dbReference type="RuleBase" id="RU362097"/>
    </source>
</evidence>
<organism evidence="3 4">
    <name type="scientific">Acidisoma silvae</name>
    <dbReference type="NCBI Taxonomy" id="2802396"/>
    <lineage>
        <taxon>Bacteria</taxon>
        <taxon>Pseudomonadati</taxon>
        <taxon>Pseudomonadota</taxon>
        <taxon>Alphaproteobacteria</taxon>
        <taxon>Acetobacterales</taxon>
        <taxon>Acidocellaceae</taxon>
        <taxon>Acidisoma</taxon>
    </lineage>
</organism>
<comment type="caution">
    <text evidence="3">The sequence shown here is derived from an EMBL/GenBank/DDBJ whole genome shotgun (WGS) entry which is preliminary data.</text>
</comment>
<keyword evidence="2" id="KW-0564">Palmitate</keyword>